<dbReference type="EMBL" id="WQKZ01000003">
    <property type="protein sequence ID" value="MVN77108.1"/>
    <property type="molecule type" value="Genomic_DNA"/>
</dbReference>
<dbReference type="AlphaFoldDB" id="A0A7K1TFD2"/>
<organism evidence="2 3">
    <name type="scientific">Hymenobacter ginkgonis</name>
    <dbReference type="NCBI Taxonomy" id="2682976"/>
    <lineage>
        <taxon>Bacteria</taxon>
        <taxon>Pseudomonadati</taxon>
        <taxon>Bacteroidota</taxon>
        <taxon>Cytophagia</taxon>
        <taxon>Cytophagales</taxon>
        <taxon>Hymenobacteraceae</taxon>
        <taxon>Hymenobacter</taxon>
    </lineage>
</organism>
<evidence type="ECO:0000313" key="2">
    <source>
        <dbReference type="EMBL" id="MVN77108.1"/>
    </source>
</evidence>
<dbReference type="Proteomes" id="UP000441336">
    <property type="component" value="Unassembled WGS sequence"/>
</dbReference>
<feature type="region of interest" description="Disordered" evidence="1">
    <location>
        <begin position="1"/>
        <end position="47"/>
    </location>
</feature>
<proteinExistence type="predicted"/>
<reference evidence="2 3" key="1">
    <citation type="submission" date="2019-12" db="EMBL/GenBank/DDBJ databases">
        <title>Hymenobacter sp. HMF4947 Genome sequencing and assembly.</title>
        <authorList>
            <person name="Kang H."/>
            <person name="Cha I."/>
            <person name="Kim H."/>
            <person name="Joh K."/>
        </authorList>
    </citation>
    <scope>NUCLEOTIDE SEQUENCE [LARGE SCALE GENOMIC DNA]</scope>
    <source>
        <strain evidence="2 3">HMF4947</strain>
    </source>
</reference>
<evidence type="ECO:0000313" key="3">
    <source>
        <dbReference type="Proteomes" id="UP000441336"/>
    </source>
</evidence>
<feature type="compositionally biased region" description="Polar residues" evidence="1">
    <location>
        <begin position="22"/>
        <end position="31"/>
    </location>
</feature>
<name>A0A7K1TFD2_9BACT</name>
<accession>A0A7K1TFD2</accession>
<dbReference type="RefSeq" id="WP_157565832.1">
    <property type="nucleotide sequence ID" value="NZ_WQKZ01000003.1"/>
</dbReference>
<sequence>MSKKTGFYSRLPPSPTPAASANTRLCSQGQGSPVGANRRVSVRPAVL</sequence>
<gene>
    <name evidence="2" type="ORF">GO988_12300</name>
</gene>
<keyword evidence="3" id="KW-1185">Reference proteome</keyword>
<protein>
    <submittedName>
        <fullName evidence="2">Uncharacterized protein</fullName>
    </submittedName>
</protein>
<evidence type="ECO:0000256" key="1">
    <source>
        <dbReference type="SAM" id="MobiDB-lite"/>
    </source>
</evidence>
<comment type="caution">
    <text evidence="2">The sequence shown here is derived from an EMBL/GenBank/DDBJ whole genome shotgun (WGS) entry which is preliminary data.</text>
</comment>